<reference evidence="12 13" key="1">
    <citation type="submission" date="2018-12" db="EMBL/GenBank/DDBJ databases">
        <authorList>
            <person name="Kim S.-J."/>
            <person name="Jung G.-Y."/>
        </authorList>
    </citation>
    <scope>NUCLEOTIDE SEQUENCE [LARGE SCALE GENOMIC DNA]</scope>
    <source>
        <strain evidence="12 13">03SU3-P</strain>
    </source>
</reference>
<evidence type="ECO:0000259" key="10">
    <source>
        <dbReference type="Pfam" id="PF00675"/>
    </source>
</evidence>
<name>A0A3R8Q418_9SPHN</name>
<evidence type="ECO:0000256" key="8">
    <source>
        <dbReference type="RuleBase" id="RU004447"/>
    </source>
</evidence>
<gene>
    <name evidence="12" type="ORF">D7D48_08100</name>
</gene>
<proteinExistence type="inferred from homology"/>
<dbReference type="GO" id="GO:0046872">
    <property type="term" value="F:metal ion binding"/>
    <property type="evidence" value="ECO:0007669"/>
    <property type="project" value="UniProtKB-KW"/>
</dbReference>
<dbReference type="InterPro" id="IPR007863">
    <property type="entry name" value="Peptidase_M16_C"/>
</dbReference>
<dbReference type="Pfam" id="PF05193">
    <property type="entry name" value="Peptidase_M16_C"/>
    <property type="match status" value="2"/>
</dbReference>
<keyword evidence="9" id="KW-0732">Signal</keyword>
<dbReference type="GO" id="GO:0006508">
    <property type="term" value="P:proteolysis"/>
    <property type="evidence" value="ECO:0007669"/>
    <property type="project" value="UniProtKB-KW"/>
</dbReference>
<evidence type="ECO:0000256" key="6">
    <source>
        <dbReference type="ARBA" id="ARBA00022833"/>
    </source>
</evidence>
<comment type="cofactor">
    <cofactor evidence="1">
        <name>Zn(2+)</name>
        <dbReference type="ChEBI" id="CHEBI:29105"/>
    </cofactor>
</comment>
<organism evidence="12 13">
    <name type="scientific">Sphingorhabdus wooponensis</name>
    <dbReference type="NCBI Taxonomy" id="940136"/>
    <lineage>
        <taxon>Bacteria</taxon>
        <taxon>Pseudomonadati</taxon>
        <taxon>Pseudomonadota</taxon>
        <taxon>Alphaproteobacteria</taxon>
        <taxon>Sphingomonadales</taxon>
        <taxon>Sphingomonadaceae</taxon>
        <taxon>Sphingorhabdus</taxon>
    </lineage>
</organism>
<evidence type="ECO:0000256" key="7">
    <source>
        <dbReference type="ARBA" id="ARBA00023049"/>
    </source>
</evidence>
<keyword evidence="6" id="KW-0862">Zinc</keyword>
<evidence type="ECO:0000256" key="9">
    <source>
        <dbReference type="SAM" id="SignalP"/>
    </source>
</evidence>
<dbReference type="GO" id="GO:0004222">
    <property type="term" value="F:metalloendopeptidase activity"/>
    <property type="evidence" value="ECO:0007669"/>
    <property type="project" value="InterPro"/>
</dbReference>
<dbReference type="InterPro" id="IPR050626">
    <property type="entry name" value="Peptidase_M16"/>
</dbReference>
<evidence type="ECO:0000256" key="3">
    <source>
        <dbReference type="ARBA" id="ARBA00022670"/>
    </source>
</evidence>
<keyword evidence="4" id="KW-0479">Metal-binding</keyword>
<feature type="domain" description="Peptidase M16 C-terminal" evidence="11">
    <location>
        <begin position="708"/>
        <end position="874"/>
    </location>
</feature>
<evidence type="ECO:0000313" key="13">
    <source>
        <dbReference type="Proteomes" id="UP000268553"/>
    </source>
</evidence>
<dbReference type="Proteomes" id="UP000268553">
    <property type="component" value="Unassembled WGS sequence"/>
</dbReference>
<dbReference type="OrthoDB" id="9811314at2"/>
<dbReference type="RefSeq" id="WP_125230783.1">
    <property type="nucleotide sequence ID" value="NZ_RWJI01000001.1"/>
</dbReference>
<dbReference type="InterPro" id="IPR001431">
    <property type="entry name" value="Pept_M16_Zn_BS"/>
</dbReference>
<accession>A0A3R8Q418</accession>
<evidence type="ECO:0000256" key="5">
    <source>
        <dbReference type="ARBA" id="ARBA00022801"/>
    </source>
</evidence>
<comment type="similarity">
    <text evidence="2 8">Belongs to the peptidase M16 family.</text>
</comment>
<dbReference type="Gene3D" id="3.30.830.10">
    <property type="entry name" value="Metalloenzyme, LuxS/M16 peptidase-like"/>
    <property type="match status" value="4"/>
</dbReference>
<dbReference type="EMBL" id="RWJI01000001">
    <property type="protein sequence ID" value="RRQ52768.1"/>
    <property type="molecule type" value="Genomic_DNA"/>
</dbReference>
<keyword evidence="13" id="KW-1185">Reference proteome</keyword>
<dbReference type="Pfam" id="PF00675">
    <property type="entry name" value="Peptidase_M16"/>
    <property type="match status" value="1"/>
</dbReference>
<protein>
    <submittedName>
        <fullName evidence="12">Insulinase family protein</fullName>
    </submittedName>
</protein>
<evidence type="ECO:0000256" key="4">
    <source>
        <dbReference type="ARBA" id="ARBA00022723"/>
    </source>
</evidence>
<comment type="caution">
    <text evidence="12">The sequence shown here is derived from an EMBL/GenBank/DDBJ whole genome shotgun (WGS) entry which is preliminary data.</text>
</comment>
<dbReference type="InterPro" id="IPR011765">
    <property type="entry name" value="Pept_M16_N"/>
</dbReference>
<evidence type="ECO:0000256" key="2">
    <source>
        <dbReference type="ARBA" id="ARBA00007261"/>
    </source>
</evidence>
<evidence type="ECO:0000256" key="1">
    <source>
        <dbReference type="ARBA" id="ARBA00001947"/>
    </source>
</evidence>
<keyword evidence="3" id="KW-0645">Protease</keyword>
<sequence>MKITLRFIFGLAIAFGGSANAFAAPAGAERTQAWNAETSDLEADASIIYGRLPNGLRYAIRPNQRPQNQVLVRMTIDFGSAAEAEDEQGLAHFIEHMAFNGSTHVPEGEMVKMLERLGLSFGADTNASTGYTQTQYKLDLPKADPLLIERALFLMRETAREISFNPASVDRERGVILAEKSARENFGFQSARAANNLFYPNSFYATRYPIGTVEVIQTAPAERMRALYRTYYRPDRMKIIVVGPVDPIAIERELVAKFADWRVDAPPLGAIDQCNLDTKRGISAQSFVHPEIGESISVQQFLQDKKRPDTLGRAMIELKMSIANAIISRRMARRSREEDIPFLGGGVTFDLGLCDQYATIGYGVAGKDGSWRSLLAFTEQTVRQAVQYGFEESEIAEQIKRLDAQYENAAKNAGTESSAAIANALVALDEDVYNSDQYRQLLWRQIRPFITKASIHAEFSSWFGQMDRPQIFLTTKENAGAPADDILAAYVASRNAPVTAPMARTATSFAYTDFGPAGSIMSDKTIPDLGIRAIRFDNGVLLNLKKTDFEDNRIRYSLRIDGGQLHFGKENAVLASLMSATYVSGGLEAHDIEDLRSILAGTTVSPAFGVGDRFFGAAGAVAPADLERQLQIMAAFTTHPGYSENALRLFRRPLPELYARLQATPASALAVAMSKIMTDDDPRFALAPLETIQSADFAMLKASLGDALRQNRLEIALVGDLDEDAAIAAVARSFGALPKRASDGQDYDAQLQPGWSAKRGNFDIPHNGEANQLAWRRIWTTTGDVDQKTTQSMDLLARVATLRLTDELREKLGATYGVSANSDMSNLYLQRGTFSVSTAGDPKDIAVIETTVDQVISALVKSPVDADVFERARKPVLESYADWKKQNNTWLGVVAESQTNPDRLNRFRNSESNFTSITADDLWQLAKQYLGKPAEFTFRALPDEMISAGAKSAE</sequence>
<evidence type="ECO:0000259" key="11">
    <source>
        <dbReference type="Pfam" id="PF05193"/>
    </source>
</evidence>
<dbReference type="PANTHER" id="PTHR43690">
    <property type="entry name" value="NARDILYSIN"/>
    <property type="match status" value="1"/>
</dbReference>
<dbReference type="AlphaFoldDB" id="A0A3R8Q418"/>
<dbReference type="SUPFAM" id="SSF63411">
    <property type="entry name" value="LuxS/MPP-like metallohydrolase"/>
    <property type="match status" value="3"/>
</dbReference>
<dbReference type="PANTHER" id="PTHR43690:SF17">
    <property type="entry name" value="PROTEIN YHJJ"/>
    <property type="match status" value="1"/>
</dbReference>
<dbReference type="PROSITE" id="PS00143">
    <property type="entry name" value="INSULINASE"/>
    <property type="match status" value="1"/>
</dbReference>
<feature type="domain" description="Peptidase M16 C-terminal" evidence="11">
    <location>
        <begin position="221"/>
        <end position="265"/>
    </location>
</feature>
<evidence type="ECO:0000313" key="12">
    <source>
        <dbReference type="EMBL" id="RRQ52768.1"/>
    </source>
</evidence>
<feature type="chain" id="PRO_5018526000" evidence="9">
    <location>
        <begin position="24"/>
        <end position="954"/>
    </location>
</feature>
<keyword evidence="7" id="KW-0482">Metalloprotease</keyword>
<keyword evidence="5" id="KW-0378">Hydrolase</keyword>
<feature type="signal peptide" evidence="9">
    <location>
        <begin position="1"/>
        <end position="23"/>
    </location>
</feature>
<dbReference type="InterPro" id="IPR011249">
    <property type="entry name" value="Metalloenz_LuxS/M16"/>
</dbReference>
<feature type="domain" description="Peptidase M16 N-terminal" evidence="10">
    <location>
        <begin position="62"/>
        <end position="182"/>
    </location>
</feature>